<dbReference type="Gene3D" id="3.20.20.190">
    <property type="entry name" value="Phosphatidylinositol (PI) phosphodiesterase"/>
    <property type="match status" value="2"/>
</dbReference>
<feature type="chain" id="PRO_5044349066" description="Phosphoinositide phospholipase C" evidence="10">
    <location>
        <begin position="19"/>
        <end position="3239"/>
    </location>
</feature>
<keyword evidence="5 7" id="KW-0442">Lipid degradation</keyword>
<feature type="transmembrane region" description="Helical" evidence="9">
    <location>
        <begin position="2070"/>
        <end position="2089"/>
    </location>
</feature>
<dbReference type="InterPro" id="IPR017946">
    <property type="entry name" value="PLC-like_Pdiesterase_TIM-brl"/>
</dbReference>
<dbReference type="Proteomes" id="UP001515480">
    <property type="component" value="Unassembled WGS sequence"/>
</dbReference>
<feature type="transmembrane region" description="Helical" evidence="9">
    <location>
        <begin position="1994"/>
        <end position="2013"/>
    </location>
</feature>
<dbReference type="Pfam" id="PF00388">
    <property type="entry name" value="PI-PLC-X"/>
    <property type="match status" value="1"/>
</dbReference>
<keyword evidence="9" id="KW-0472">Membrane</keyword>
<feature type="compositionally biased region" description="Basic and acidic residues" evidence="8">
    <location>
        <begin position="2305"/>
        <end position="2314"/>
    </location>
</feature>
<feature type="region of interest" description="Disordered" evidence="8">
    <location>
        <begin position="2774"/>
        <end position="2805"/>
    </location>
</feature>
<keyword evidence="10" id="KW-0732">Signal</keyword>
<dbReference type="PROSITE" id="PS50007">
    <property type="entry name" value="PIPLC_X_DOMAIN"/>
    <property type="match status" value="1"/>
</dbReference>
<dbReference type="InterPro" id="IPR006626">
    <property type="entry name" value="PbH1"/>
</dbReference>
<dbReference type="SUPFAM" id="SSF53448">
    <property type="entry name" value="Nucleotide-diphospho-sugar transferases"/>
    <property type="match status" value="1"/>
</dbReference>
<dbReference type="InterPro" id="IPR001192">
    <property type="entry name" value="PI-PLC_fam"/>
</dbReference>
<dbReference type="PRINTS" id="PR00390">
    <property type="entry name" value="PHPHLIPASEC"/>
</dbReference>
<dbReference type="GO" id="GO:0016020">
    <property type="term" value="C:membrane"/>
    <property type="evidence" value="ECO:0007669"/>
    <property type="project" value="InterPro"/>
</dbReference>
<dbReference type="Gene3D" id="2.160.20.20">
    <property type="match status" value="1"/>
</dbReference>
<evidence type="ECO:0000256" key="1">
    <source>
        <dbReference type="ARBA" id="ARBA00007677"/>
    </source>
</evidence>
<dbReference type="InterPro" id="IPR001711">
    <property type="entry name" value="PLipase_C_Pinositol-sp_Y"/>
</dbReference>
<evidence type="ECO:0000256" key="8">
    <source>
        <dbReference type="SAM" id="MobiDB-lite"/>
    </source>
</evidence>
<name>A0AB34IUB3_PRYPA</name>
<comment type="catalytic activity">
    <reaction evidence="7">
        <text>a 1,2-diacyl-sn-glycero-3-phospho-(1D-myo-inositol-4,5-bisphosphate) + H2O = 1D-myo-inositol 1,4,5-trisphosphate + a 1,2-diacyl-sn-glycerol + H(+)</text>
        <dbReference type="Rhea" id="RHEA:33179"/>
        <dbReference type="ChEBI" id="CHEBI:15377"/>
        <dbReference type="ChEBI" id="CHEBI:15378"/>
        <dbReference type="ChEBI" id="CHEBI:17815"/>
        <dbReference type="ChEBI" id="CHEBI:58456"/>
        <dbReference type="ChEBI" id="CHEBI:203600"/>
        <dbReference type="EC" id="3.1.4.11"/>
    </reaction>
</comment>
<dbReference type="GO" id="GO:0051209">
    <property type="term" value="P:release of sequestered calcium ion into cytosol"/>
    <property type="evidence" value="ECO:0007669"/>
    <property type="project" value="TreeGrafter"/>
</dbReference>
<feature type="region of interest" description="Disordered" evidence="8">
    <location>
        <begin position="2744"/>
        <end position="2763"/>
    </location>
</feature>
<dbReference type="Gene3D" id="3.90.550.10">
    <property type="entry name" value="Spore Coat Polysaccharide Biosynthesis Protein SpsA, Chain A"/>
    <property type="match status" value="1"/>
</dbReference>
<feature type="transmembrane region" description="Helical" evidence="9">
    <location>
        <begin position="1889"/>
        <end position="1907"/>
    </location>
</feature>
<dbReference type="SMART" id="SM00148">
    <property type="entry name" value="PLCXc"/>
    <property type="match status" value="1"/>
</dbReference>
<keyword evidence="6 7" id="KW-0443">Lipid metabolism</keyword>
<keyword evidence="9" id="KW-0812">Transmembrane</keyword>
<proteinExistence type="inferred from homology"/>
<dbReference type="InterPro" id="IPR000909">
    <property type="entry name" value="PLipase_C_PInositol-sp_X_dom"/>
</dbReference>
<evidence type="ECO:0000256" key="2">
    <source>
        <dbReference type="ARBA" id="ARBA00012368"/>
    </source>
</evidence>
<sequence>MLATRSCALLLLVQLPSAQLTASASWADPSPVDPSPGVASVVFSLLRDSEGLNVFLERTRCLSRAMTGGPPYDEVIFHTGNLRAADFPTPWPAASALKLVDVHPYGGFVLPPQQPPPADEASVGYKHMCRFMSLVWFRALAKYEYALRVDDDVCIQRFVEHPVEAMRRRHLVFAYGLETVEKHAETLETMPPWVARFTREAKLEMPDRAVSKMYFTNFHVSRVDWWLLPEVQSYLVAVDTSRGIYAHRWGDAPIQTVALDLFAPPGTVARLGTDYLHASTMNRIFHNGTETDGWQDAEMIHHPLVSARRPRRLATGGATTCDTPCNATPPAAPPLLPAPLAPPFLLVPTSNVSGNATDTVAAWSFLISFATRHSWDYLSAKRLEQVAAALERTLFAGNGTAQAYRTLSAAGVVVEVSLSFPTEAEALTAKTSAEARLSSDADMSALLASPAVQASAAPAFTPPVRVPIAPPPAPPGPPSPPSPPSLPPLPPLSPGALLVSSRDELLGAITRPHAEHLELSLAAGTRLSLGGVSIALPRATNLTLRADDASIEAGGAQPLFLVGAASTLTLHGVTLRGGGGGGGGGGCVDVADGARLETVGCHFEECHAESGGAVAVHGVGSSVSLRNSTVSHCSAAGLGGGVYATAGTRVEVEHSVFSECEASSGGGVAADGGAAVALVHCTFAACVAQASVLATGGGVLSVGAGTAVSLVACSFLGCLTSLPASWLGGGSGLAVDIGGGASVSACNFSNCYTDGIGGGISAFRPAADGTAPAVSVSHSVFDKCLAKVYGGAIFGLRDSGVAGLVHVRSSLFFRCANAFEGGGGGGGAGAFMGVGVVNDSFVDGCDSSNDGGAFILRYGGQMLLGGVVLRNVYATSQGGGMRLLSSSELVMEGCTIDGATTLNNGAGLAVSESSLARLINCTLRDCRARSGGGAMDVWVGGVVIVSGGSELVRCGTPGQGGAIRLGDGKVTISDSRIERCFAVNGGALHVINGGEITLERSALVGCSTFDTDGDANFVSAKQVIYDEVACWAQGDGAPIFSSEGRFNVVVFRECEIRESITGANGMSVVGGTVDFIDCLLEQNAACTQGGVGNIVNGVVRFRGCVLRDNFAEGLGGGCFIMQSADATLELIDTTLDGCRVRTASASGAAVLVSGGGTLRVRNATIINSIGSVDTGLHVYAAAAATTTLDVALLTVDVCDVGTPPLAFPAETPHLTAAVRGLRAIVRHGCGTAEEARTPPAALSLHPLALPRCDSLSAPACGTAAVCKEVDVLTPAAAIVSPHCACNSSRFELPLTSALYAEHVAPYVLGCTTPRIGAGVGIAALAVSQVVLAVTKPANESRVLTLRMGGTARGNATWRVDPSSVPRWLVLDALQGEYTSADDEAEIVRVTGVTSGVVERRQAYSATLRLTVVSSASEKVFHVPVTLQLYAPDEARRGVWGDISAAQHGVEQPSCATPLAVAELLALEAEHRFYFTSCDQDSLPVGHTLPTSADERTFRATVTHVSDGTQYSPSVVPRVGGVYGVYYYARVLPFRPPVPSSSSPSTALPAHHASPTCHIRTQSLCRLPPAPHHATDAARLPSPRHSPATDLPTRSLAGEPFGRSDIRFTATCPPGLVSTPDGRRCGCRAGYVPDEENACTACPVPTSSSPGSARCDICEQGAYRVSSVEPASVQTCLDCPDEATCAVNTTLRTLSLNPFYWRLSVEARRPVRCKSYGDWSPCRGGDDPGRDGDGYCAPGYVGPRCEGCEGPAYSRYFDKWTARCEPCGDLGAYSSIAAVVCVLVLGTVAFAVQQNGSVPSYARKLRARMQLSRLHALWNKGGMRYKVKAFVGLYQCVASIPSVFNISPPTDDYLLHILNIIEFPVDIEGIVVPSSCLGDYRTRLWIGSTWPLVLLAVCTVCVLASVWWQHMRDSQSEDISSTMTAMHTAWPVGLERTLPLMVGITFLLVPSTSTRIFKTFLCDSYEYSATETRSYLHEDPLLSCQSDEYFATRNIAYGMMVVWPIGVPLFYALLLQATDRALREHRPTVLVKGAAFLSDDYHRRACWWEPIEMCRKLALTGWVLLINEQIVLLRVVVAVLICIMFFIIRLSIQPLQRTDDTFIALSVDIALTIVYITVLLIKGCDVSSEVCSSYGFGGTSAGIYIFIFFVFTAILIQLVIGITNLWITGRMPTFLLIAQAHSVPPSTILSKLLRRSLASWKRKLADALGTDVPRLSPSEAAAVLQFYSERKHPAPPGTPRALVPILAGNTADVFVEGVFPRTRCYVKFDRAVCGLRWSRRRFLSLYTVQGVTLMGAEENSSEGGDESTRAREAEAKTVGAHAEPSVSRKGELHRLHSLTSRSQLQRLGLSVKRLVSVSKAVNEVHVAYTDRGGIPRVLTLCMRTWNAARWSEGLTVLLRMLPCHVPVAHWHWTMCCMAATCAQGAAGSLRLSDVRALLRHANASGRLSAAAVEAVINSARASEKQQLAEWMVPASQHDRHRPMLHLRQVAELLLRLRVTSALAEIFEDSATIAGGKTAKLHTRIWTKSGHDEELSEATSRFGQQLTRGGEMDMQDSLDVHQFASRLLSPPNTAVAACRGVELARPLSHYWIASSHNSYILGDQICGMSTAATYKRQLLQGVRHVEIDCWDGPKKPIVTHGHTFCTAESFDRVAKAISEFAFVASEMPVILSIEMHCCVLQQNAIAKLLTEHLGDILLTHEELGRLPSPTLINLKRRVLVKGKVKVASSKKHSSAARSCVRSMRKSAWRSNMDDTPEEEDDPPSISSLQYVLEGSNTAPSLSRNSVRQSRTYSSETSSRTSSRQEISNSCYSEPFEIVERAVHQLKKRHKKSDHSGGDPFYHSCLAIRAMSISDFLAGKAPGWLLPITSFDEQRLLEALKLSRAEKNQLMGLGAQNGALFGMHHVTTVGASLSKDEAVMANAAARLANDPPITIGRMQRRTVNWLLRPYPLGLRFSGKNMSPIPGWLSGAQGVSLNFSTNDLALQCHFALFKGSGGYVLKPSGMLSGAGKLLKGWQSKWEEEDDDFWPHAQEHLQHTTLRILSLHNMPKRTEQRPRYDGTRSKCHKHAPELSGEMRPPNNLEPSIPGLVVSLFAIGGFCAVSTSLPRPSPHLKTEVVLPKLDNGMTAEVNQTVHCVAAEPDATFFRVSLTEHGREVAYETAILGRLRRGYRVFQLRGMLGTRIELSYLFVHIGFGRLPNLWIQPRHAALALRAGPRAHLRDQPTGVDEVSSTDCCGLDRST</sequence>
<dbReference type="GO" id="GO:0016042">
    <property type="term" value="P:lipid catabolic process"/>
    <property type="evidence" value="ECO:0007669"/>
    <property type="project" value="UniProtKB-KW"/>
</dbReference>
<dbReference type="Pfam" id="PF00387">
    <property type="entry name" value="PI-PLC-Y"/>
    <property type="match status" value="1"/>
</dbReference>
<dbReference type="CDD" id="cd08558">
    <property type="entry name" value="PI-PLCc_eukaryota"/>
    <property type="match status" value="1"/>
</dbReference>
<feature type="compositionally biased region" description="Polar residues" evidence="8">
    <location>
        <begin position="2774"/>
        <end position="2784"/>
    </location>
</feature>
<dbReference type="InterPro" id="IPR029044">
    <property type="entry name" value="Nucleotide-diphossugar_trans"/>
</dbReference>
<feature type="compositionally biased region" description="Low complexity" evidence="8">
    <location>
        <begin position="2785"/>
        <end position="2805"/>
    </location>
</feature>
<evidence type="ECO:0000256" key="10">
    <source>
        <dbReference type="SAM" id="SignalP"/>
    </source>
</evidence>
<keyword evidence="13" id="KW-1185">Reference proteome</keyword>
<accession>A0AB34IUB3</accession>
<comment type="similarity">
    <text evidence="1">Belongs to the glycosyltransferase 15 family.</text>
</comment>
<dbReference type="SMART" id="SM00149">
    <property type="entry name" value="PLCYc"/>
    <property type="match status" value="1"/>
</dbReference>
<feature type="transmembrane region" description="Helical" evidence="9">
    <location>
        <begin position="2140"/>
        <end position="2166"/>
    </location>
</feature>
<evidence type="ECO:0000256" key="7">
    <source>
        <dbReference type="RuleBase" id="RU361133"/>
    </source>
</evidence>
<keyword evidence="3" id="KW-0808">Transferase</keyword>
<feature type="transmembrane region" description="Helical" evidence="9">
    <location>
        <begin position="1769"/>
        <end position="1791"/>
    </location>
</feature>
<dbReference type="SUPFAM" id="SSF51695">
    <property type="entry name" value="PLC-like phosphodiesterases"/>
    <property type="match status" value="1"/>
</dbReference>
<feature type="transmembrane region" description="Helical" evidence="9">
    <location>
        <begin position="2101"/>
        <end position="2120"/>
    </location>
</feature>
<comment type="caution">
    <text evidence="12">The sequence shown here is derived from an EMBL/GenBank/DDBJ whole genome shotgun (WGS) entry which is preliminary data.</text>
</comment>
<feature type="compositionally biased region" description="Basic and acidic residues" evidence="8">
    <location>
        <begin position="3048"/>
        <end position="3059"/>
    </location>
</feature>
<dbReference type="PANTHER" id="PTHR10336">
    <property type="entry name" value="PHOSPHOINOSITIDE-SPECIFIC PHOSPHOLIPASE C FAMILY PROTEIN"/>
    <property type="match status" value="1"/>
</dbReference>
<gene>
    <name evidence="12" type="ORF">AB1Y20_008247</name>
</gene>
<evidence type="ECO:0000259" key="11">
    <source>
        <dbReference type="PROSITE" id="PS50008"/>
    </source>
</evidence>
<dbReference type="InterPro" id="IPR012332">
    <property type="entry name" value="Autotransporter_pectin_lyase_C"/>
</dbReference>
<dbReference type="InterPro" id="IPR002685">
    <property type="entry name" value="Glyco_trans_15"/>
</dbReference>
<dbReference type="PANTHER" id="PTHR10336:SF36">
    <property type="entry name" value="1-PHOSPHATIDYLINOSITOL 4,5-BISPHOSPHATE PHOSPHODIESTERASE BETA-4"/>
    <property type="match status" value="1"/>
</dbReference>
<dbReference type="GO" id="GO:0048015">
    <property type="term" value="P:phosphatidylinositol-mediated signaling"/>
    <property type="evidence" value="ECO:0007669"/>
    <property type="project" value="TreeGrafter"/>
</dbReference>
<feature type="region of interest" description="Disordered" evidence="8">
    <location>
        <begin position="2296"/>
        <end position="2322"/>
    </location>
</feature>
<feature type="domain" description="PI-PLC Y-box" evidence="11">
    <location>
        <begin position="2908"/>
        <end position="3002"/>
    </location>
</feature>
<evidence type="ECO:0000256" key="3">
    <source>
        <dbReference type="ARBA" id="ARBA00022679"/>
    </source>
</evidence>
<dbReference type="Pfam" id="PF13229">
    <property type="entry name" value="Beta_helix"/>
    <property type="match status" value="2"/>
</dbReference>
<dbReference type="SMART" id="SM00710">
    <property type="entry name" value="PbH1"/>
    <property type="match status" value="10"/>
</dbReference>
<dbReference type="InterPro" id="IPR039448">
    <property type="entry name" value="Beta_helix"/>
</dbReference>
<organism evidence="12 13">
    <name type="scientific">Prymnesium parvum</name>
    <name type="common">Toxic golden alga</name>
    <dbReference type="NCBI Taxonomy" id="97485"/>
    <lineage>
        <taxon>Eukaryota</taxon>
        <taxon>Haptista</taxon>
        <taxon>Haptophyta</taxon>
        <taxon>Prymnesiophyceae</taxon>
        <taxon>Prymnesiales</taxon>
        <taxon>Prymnesiaceae</taxon>
        <taxon>Prymnesium</taxon>
    </lineage>
</organism>
<dbReference type="Pfam" id="PF01793">
    <property type="entry name" value="Glyco_transf_15"/>
    <property type="match status" value="1"/>
</dbReference>
<evidence type="ECO:0000313" key="12">
    <source>
        <dbReference type="EMBL" id="KAL1507405.1"/>
    </source>
</evidence>
<evidence type="ECO:0000256" key="4">
    <source>
        <dbReference type="ARBA" id="ARBA00022801"/>
    </source>
</evidence>
<dbReference type="GO" id="GO:0004435">
    <property type="term" value="F:phosphatidylinositol-4,5-bisphosphate phospholipase C activity"/>
    <property type="evidence" value="ECO:0007669"/>
    <property type="project" value="UniProtKB-EC"/>
</dbReference>
<keyword evidence="4 7" id="KW-0378">Hydrolase</keyword>
<protein>
    <recommendedName>
        <fullName evidence="2 7">Phosphoinositide phospholipase C</fullName>
        <ecNumber evidence="2 7">3.1.4.11</ecNumber>
    </recommendedName>
</protein>
<dbReference type="SUPFAM" id="SSF51126">
    <property type="entry name" value="Pectin lyase-like"/>
    <property type="match status" value="2"/>
</dbReference>
<feature type="signal peptide" evidence="10">
    <location>
        <begin position="1"/>
        <end position="18"/>
    </location>
</feature>
<dbReference type="InterPro" id="IPR011050">
    <property type="entry name" value="Pectin_lyase_fold/virulence"/>
</dbReference>
<dbReference type="EC" id="3.1.4.11" evidence="2 7"/>
<feature type="region of interest" description="Disordered" evidence="8">
    <location>
        <begin position="3048"/>
        <end position="3077"/>
    </location>
</feature>
<feature type="compositionally biased region" description="Pro residues" evidence="8">
    <location>
        <begin position="467"/>
        <end position="493"/>
    </location>
</feature>
<evidence type="ECO:0000256" key="5">
    <source>
        <dbReference type="ARBA" id="ARBA00022963"/>
    </source>
</evidence>
<feature type="region of interest" description="Disordered" evidence="8">
    <location>
        <begin position="1569"/>
        <end position="1590"/>
    </location>
</feature>
<evidence type="ECO:0000313" key="13">
    <source>
        <dbReference type="Proteomes" id="UP001515480"/>
    </source>
</evidence>
<reference evidence="12 13" key="1">
    <citation type="journal article" date="2024" name="Science">
        <title>Giant polyketide synthase enzymes in the biosynthesis of giant marine polyether toxins.</title>
        <authorList>
            <person name="Fallon T.R."/>
            <person name="Shende V.V."/>
            <person name="Wierzbicki I.H."/>
            <person name="Pendleton A.L."/>
            <person name="Watervoot N.F."/>
            <person name="Auber R.P."/>
            <person name="Gonzalez D.J."/>
            <person name="Wisecaver J.H."/>
            <person name="Moore B.S."/>
        </authorList>
    </citation>
    <scope>NUCLEOTIDE SEQUENCE [LARGE SCALE GENOMIC DNA]</scope>
    <source>
        <strain evidence="12 13">12B1</strain>
    </source>
</reference>
<dbReference type="PROSITE" id="PS50008">
    <property type="entry name" value="PIPLC_Y_DOMAIN"/>
    <property type="match status" value="1"/>
</dbReference>
<dbReference type="EMBL" id="JBGBPQ010000018">
    <property type="protein sequence ID" value="KAL1507405.1"/>
    <property type="molecule type" value="Genomic_DNA"/>
</dbReference>
<keyword evidence="9" id="KW-1133">Transmembrane helix</keyword>
<feature type="region of interest" description="Disordered" evidence="8">
    <location>
        <begin position="467"/>
        <end position="494"/>
    </location>
</feature>
<evidence type="ECO:0000256" key="9">
    <source>
        <dbReference type="SAM" id="Phobius"/>
    </source>
</evidence>
<evidence type="ECO:0000256" key="6">
    <source>
        <dbReference type="ARBA" id="ARBA00023098"/>
    </source>
</evidence>
<dbReference type="GO" id="GO:0000030">
    <property type="term" value="F:mannosyltransferase activity"/>
    <property type="evidence" value="ECO:0007669"/>
    <property type="project" value="InterPro"/>
</dbReference>